<sequence length="561" mass="59728">MSELNKYSKTLTQDETQPGAQAMYYAIGFKDEDFKKAQVGIASMGWDGNPCNMHLNDLATSIRTSVNKEEDLLGLRFHTIGVSDGISMGTDGMRYSLVSRDVIADSIETNAGAQYYDAIITVPGCDKNMPGSIMAMARLNRPSIMLYGGTIAPGHYQGEDLNLVSAFEALGQKIAGNLEEADFKAIVRHACPGAGACGGMYTANTMASAIEALGMSLPNSSSNPALSKEKQEECSAIGKAIKILLEKDIKPSDIMTREAFENAITVIMVLGGSTNAVLHLIAMAKSIGVKLTQDDFQAVSNKIPVLADFKPSGKYLMEDLHQYGGVPAVMKYLLSKGLLNGNCLTVTGKTVAENLAEAPDLDFEKQDIIHPLERPLKATGHLQILYGNLAEGGSVAKISGKEGERFEGTARVFDGEHDLIKGLSSGRVHAGDVVVIRNIGPKGAPGMPEMLKPTGAIIGAGLGKTVALITDGRFSGGTHGFVVGHITPEAYEGGLIGLVNDDDIIEIDATKNTLILKVSEEEIAKRKAVWKRPAPKATKGVLYKYAKFVKSAAEGCVTDED</sequence>
<feature type="binding site" evidence="15">
    <location>
        <position position="126"/>
    </location>
    <ligand>
        <name>Mg(2+)</name>
        <dbReference type="ChEBI" id="CHEBI:18420"/>
    </ligand>
</feature>
<keyword evidence="6 15" id="KW-0460">Magnesium</keyword>
<dbReference type="Gene3D" id="3.50.30.80">
    <property type="entry name" value="IlvD/EDD C-terminal domain-like"/>
    <property type="match status" value="1"/>
</dbReference>
<dbReference type="FunFam" id="3.50.30.80:FF:000001">
    <property type="entry name" value="Dihydroxy-acid dehydratase"/>
    <property type="match status" value="1"/>
</dbReference>
<evidence type="ECO:0000259" key="17">
    <source>
        <dbReference type="Pfam" id="PF24877"/>
    </source>
</evidence>
<reference evidence="18 19" key="1">
    <citation type="submission" date="2018-09" db="EMBL/GenBank/DDBJ databases">
        <title>Arachidicoccus sp. nov., a bacterium isolated from soil.</title>
        <authorList>
            <person name="Weon H.-Y."/>
            <person name="Kwon S.-W."/>
            <person name="Lee S.A."/>
        </authorList>
    </citation>
    <scope>NUCLEOTIDE SEQUENCE [LARGE SCALE GENOMIC DNA]</scope>
    <source>
        <strain evidence="18 19">KIS59-12</strain>
    </source>
</reference>
<dbReference type="EC" id="4.2.1.9" evidence="14 15"/>
<dbReference type="InterPro" id="IPR050165">
    <property type="entry name" value="DHAD_IlvD/Edd"/>
</dbReference>
<keyword evidence="3 15" id="KW-0028">Amino-acid biosynthesis</keyword>
<feature type="binding site" evidence="15">
    <location>
        <position position="449"/>
    </location>
    <ligand>
        <name>Mg(2+)</name>
        <dbReference type="ChEBI" id="CHEBI:18420"/>
    </ligand>
</feature>
<evidence type="ECO:0000256" key="4">
    <source>
        <dbReference type="ARBA" id="ARBA00022714"/>
    </source>
</evidence>
<feature type="binding site" evidence="15">
    <location>
        <position position="84"/>
    </location>
    <ligand>
        <name>Mg(2+)</name>
        <dbReference type="ChEBI" id="CHEBI:18420"/>
    </ligand>
</feature>
<evidence type="ECO:0000313" key="19">
    <source>
        <dbReference type="Proteomes" id="UP000266118"/>
    </source>
</evidence>
<comment type="subunit">
    <text evidence="15">Homodimer.</text>
</comment>
<dbReference type="InterPro" id="IPR004404">
    <property type="entry name" value="DihydroxyA_deHydtase"/>
</dbReference>
<keyword evidence="19" id="KW-1185">Reference proteome</keyword>
<comment type="similarity">
    <text evidence="2 15">Belongs to the IlvD/Edd family.</text>
</comment>
<keyword evidence="10 15" id="KW-0100">Branched-chain amino acid biosynthesis</keyword>
<feature type="modified residue" description="N6-carboxylysine" evidence="15">
    <location>
        <position position="127"/>
    </location>
</feature>
<evidence type="ECO:0000256" key="14">
    <source>
        <dbReference type="ARBA" id="ARBA00029490"/>
    </source>
</evidence>
<dbReference type="GO" id="GO:0051537">
    <property type="term" value="F:2 iron, 2 sulfur cluster binding"/>
    <property type="evidence" value="ECO:0007669"/>
    <property type="project" value="UniProtKB-UniRule"/>
</dbReference>
<dbReference type="SUPFAM" id="SSF52016">
    <property type="entry name" value="LeuD/IlvD-like"/>
    <property type="match status" value="1"/>
</dbReference>
<evidence type="ECO:0000256" key="12">
    <source>
        <dbReference type="ARBA" id="ARBA00029436"/>
    </source>
</evidence>
<keyword evidence="9 15" id="KW-0456">Lyase</keyword>
<dbReference type="PANTHER" id="PTHR21000">
    <property type="entry name" value="DIHYDROXY-ACID DEHYDRATASE DAD"/>
    <property type="match status" value="1"/>
</dbReference>
<evidence type="ECO:0000256" key="8">
    <source>
        <dbReference type="ARBA" id="ARBA00023014"/>
    </source>
</evidence>
<dbReference type="PANTHER" id="PTHR21000:SF5">
    <property type="entry name" value="DIHYDROXY-ACID DEHYDRATASE, MITOCHONDRIAL"/>
    <property type="match status" value="1"/>
</dbReference>
<dbReference type="EMBL" id="CP032489">
    <property type="protein sequence ID" value="AYD46853.1"/>
    <property type="molecule type" value="Genomic_DNA"/>
</dbReference>
<proteinExistence type="inferred from homology"/>
<feature type="domain" description="Dihydroxy-acid/6-phosphogluconate dehydratase C-terminal" evidence="17">
    <location>
        <begin position="367"/>
        <end position="556"/>
    </location>
</feature>
<comment type="catalytic activity">
    <reaction evidence="15">
        <text>(2R,3R)-2,3-dihydroxy-3-methylpentanoate = (S)-3-methyl-2-oxopentanoate + H2O</text>
        <dbReference type="Rhea" id="RHEA:27694"/>
        <dbReference type="ChEBI" id="CHEBI:15377"/>
        <dbReference type="ChEBI" id="CHEBI:35146"/>
        <dbReference type="ChEBI" id="CHEBI:49258"/>
        <dbReference type="EC" id="4.2.1.9"/>
    </reaction>
</comment>
<dbReference type="InterPro" id="IPR000581">
    <property type="entry name" value="ILV_EDD_N"/>
</dbReference>
<feature type="binding site" evidence="15">
    <location>
        <position position="51"/>
    </location>
    <ligand>
        <name>[2Fe-2S] cluster</name>
        <dbReference type="ChEBI" id="CHEBI:190135"/>
    </ligand>
</feature>
<evidence type="ECO:0000256" key="15">
    <source>
        <dbReference type="HAMAP-Rule" id="MF_00012"/>
    </source>
</evidence>
<evidence type="ECO:0000256" key="6">
    <source>
        <dbReference type="ARBA" id="ARBA00022842"/>
    </source>
</evidence>
<evidence type="ECO:0000256" key="3">
    <source>
        <dbReference type="ARBA" id="ARBA00022605"/>
    </source>
</evidence>
<dbReference type="GO" id="GO:0009097">
    <property type="term" value="P:isoleucine biosynthetic process"/>
    <property type="evidence" value="ECO:0007669"/>
    <property type="project" value="UniProtKB-UniRule"/>
</dbReference>
<dbReference type="UniPathway" id="UPA00047">
    <property type="reaction ID" value="UER00057"/>
</dbReference>
<dbReference type="OrthoDB" id="9807077at2"/>
<evidence type="ECO:0000256" key="10">
    <source>
        <dbReference type="ARBA" id="ARBA00023304"/>
    </source>
</evidence>
<evidence type="ECO:0000259" key="16">
    <source>
        <dbReference type="Pfam" id="PF00920"/>
    </source>
</evidence>
<dbReference type="HAMAP" id="MF_00012">
    <property type="entry name" value="IlvD"/>
    <property type="match status" value="1"/>
</dbReference>
<evidence type="ECO:0000256" key="7">
    <source>
        <dbReference type="ARBA" id="ARBA00023004"/>
    </source>
</evidence>
<dbReference type="NCBIfam" id="TIGR00110">
    <property type="entry name" value="ilvD"/>
    <property type="match status" value="1"/>
</dbReference>
<comment type="cofactor">
    <cofactor evidence="15">
        <name>[2Fe-2S] cluster</name>
        <dbReference type="ChEBI" id="CHEBI:190135"/>
    </cofactor>
    <text evidence="15">Binds 1 [2Fe-2S] cluster per subunit. This cluster acts as a Lewis acid cofactor.</text>
</comment>
<dbReference type="AlphaFoldDB" id="A0A386HM81"/>
<dbReference type="SUPFAM" id="SSF143975">
    <property type="entry name" value="IlvD/EDD N-terminal domain-like"/>
    <property type="match status" value="1"/>
</dbReference>
<comment type="cofactor">
    <cofactor evidence="1 15">
        <name>Mg(2+)</name>
        <dbReference type="ChEBI" id="CHEBI:18420"/>
    </cofactor>
</comment>
<dbReference type="UniPathway" id="UPA00049">
    <property type="reaction ID" value="UER00061"/>
</dbReference>
<accession>A0A386HM81</accession>
<dbReference type="GO" id="GO:0004160">
    <property type="term" value="F:dihydroxy-acid dehydratase activity"/>
    <property type="evidence" value="ECO:0007669"/>
    <property type="project" value="UniProtKB-UniRule"/>
</dbReference>
<feature type="domain" description="Dihydroxy-acid/6-phosphogluconate dehydratase N-terminal" evidence="16">
    <location>
        <begin position="36"/>
        <end position="354"/>
    </location>
</feature>
<dbReference type="KEGG" id="ark:D6B99_04015"/>
<evidence type="ECO:0000256" key="5">
    <source>
        <dbReference type="ARBA" id="ARBA00022723"/>
    </source>
</evidence>
<comment type="pathway">
    <text evidence="13 15">Amino-acid biosynthesis; L-isoleucine biosynthesis; L-isoleucine from 2-oxobutanoate: step 3/4.</text>
</comment>
<dbReference type="Pfam" id="PF00920">
    <property type="entry name" value="ILVD_EDD_N"/>
    <property type="match status" value="1"/>
</dbReference>
<comment type="function">
    <text evidence="15">Functions in the biosynthesis of branched-chain amino acids. Catalyzes the dehydration of (2R,3R)-2,3-dihydroxy-3-methylpentanoate (2,3-dihydroxy-3-methylvalerate) into 2-oxo-3-methylpentanoate (2-oxo-3-methylvalerate) and of (2R)-2,3-dihydroxy-3-methylbutanoate (2,3-dihydroxyisovalerate) into 2-oxo-3-methylbutanoate (2-oxoisovalerate), the penultimate precursor to L-isoleucine and L-valine, respectively.</text>
</comment>
<evidence type="ECO:0000256" key="11">
    <source>
        <dbReference type="ARBA" id="ARBA00029304"/>
    </source>
</evidence>
<dbReference type="GO" id="GO:0009099">
    <property type="term" value="P:L-valine biosynthetic process"/>
    <property type="evidence" value="ECO:0007669"/>
    <property type="project" value="UniProtKB-UniRule"/>
</dbReference>
<comment type="caution">
    <text evidence="15">Lacks conserved residue(s) required for the propagation of feature annotation.</text>
</comment>
<feature type="active site" description="Proton acceptor" evidence="15">
    <location>
        <position position="475"/>
    </location>
</feature>
<evidence type="ECO:0000256" key="1">
    <source>
        <dbReference type="ARBA" id="ARBA00001946"/>
    </source>
</evidence>
<dbReference type="NCBIfam" id="NF002068">
    <property type="entry name" value="PRK00911.1"/>
    <property type="match status" value="1"/>
</dbReference>
<gene>
    <name evidence="15 18" type="primary">ilvD</name>
    <name evidence="18" type="ORF">D6B99_04015</name>
</gene>
<dbReference type="InterPro" id="IPR042096">
    <property type="entry name" value="Dihydro-acid_dehy_C"/>
</dbReference>
<dbReference type="PROSITE" id="PS00887">
    <property type="entry name" value="ILVD_EDD_2"/>
    <property type="match status" value="1"/>
</dbReference>
<organism evidence="18 19">
    <name type="scientific">Arachidicoccus soli</name>
    <dbReference type="NCBI Taxonomy" id="2341117"/>
    <lineage>
        <taxon>Bacteria</taxon>
        <taxon>Pseudomonadati</taxon>
        <taxon>Bacteroidota</taxon>
        <taxon>Chitinophagia</taxon>
        <taxon>Chitinophagales</taxon>
        <taxon>Chitinophagaceae</taxon>
        <taxon>Arachidicoccus</taxon>
    </lineage>
</organism>
<evidence type="ECO:0000256" key="2">
    <source>
        <dbReference type="ARBA" id="ARBA00006486"/>
    </source>
</evidence>
<keyword evidence="7 15" id="KW-0408">Iron</keyword>
<dbReference type="Pfam" id="PF24877">
    <property type="entry name" value="ILV_EDD_C"/>
    <property type="match status" value="1"/>
</dbReference>
<comment type="pathway">
    <text evidence="12 15">Amino-acid biosynthesis; L-valine biosynthesis; L-valine from pyruvate: step 3/4.</text>
</comment>
<dbReference type="InterPro" id="IPR037237">
    <property type="entry name" value="IlvD/EDD_N"/>
</dbReference>
<feature type="binding site" description="via carbamate group" evidence="15">
    <location>
        <position position="127"/>
    </location>
    <ligand>
        <name>Mg(2+)</name>
        <dbReference type="ChEBI" id="CHEBI:18420"/>
    </ligand>
</feature>
<keyword evidence="8 15" id="KW-0411">Iron-sulfur</keyword>
<evidence type="ECO:0000256" key="13">
    <source>
        <dbReference type="ARBA" id="ARBA00029437"/>
    </source>
</evidence>
<dbReference type="Proteomes" id="UP000266118">
    <property type="component" value="Chromosome"/>
</dbReference>
<keyword evidence="4 15" id="KW-0001">2Fe-2S</keyword>
<name>A0A386HM81_9BACT</name>
<dbReference type="GO" id="GO:0000287">
    <property type="term" value="F:magnesium ion binding"/>
    <property type="evidence" value="ECO:0007669"/>
    <property type="project" value="UniProtKB-UniRule"/>
</dbReference>
<dbReference type="RefSeq" id="WP_119985344.1">
    <property type="nucleotide sequence ID" value="NZ_CP032489.1"/>
</dbReference>
<protein>
    <recommendedName>
        <fullName evidence="14 15">Dihydroxy-acid dehydratase</fullName>
        <shortName evidence="15">DAD</shortName>
        <ecNumber evidence="14 15">4.2.1.9</ecNumber>
    </recommendedName>
</protein>
<evidence type="ECO:0000256" key="9">
    <source>
        <dbReference type="ARBA" id="ARBA00023239"/>
    </source>
</evidence>
<dbReference type="PROSITE" id="PS00886">
    <property type="entry name" value="ILVD_EDD_1"/>
    <property type="match status" value="1"/>
</dbReference>
<keyword evidence="5 15" id="KW-0479">Metal-binding</keyword>
<dbReference type="InterPro" id="IPR020558">
    <property type="entry name" value="DiOHA_6PGluconate_deHydtase_CS"/>
</dbReference>
<dbReference type="InterPro" id="IPR056740">
    <property type="entry name" value="ILV_EDD_C"/>
</dbReference>
<comment type="catalytic activity">
    <reaction evidence="11">
        <text>(2R)-2,3-dihydroxy-3-methylbutanoate = 3-methyl-2-oxobutanoate + H2O</text>
        <dbReference type="Rhea" id="RHEA:24809"/>
        <dbReference type="ChEBI" id="CHEBI:11851"/>
        <dbReference type="ChEBI" id="CHEBI:15377"/>
        <dbReference type="ChEBI" id="CHEBI:49072"/>
        <dbReference type="EC" id="4.2.1.9"/>
    </reaction>
    <physiologicalReaction direction="left-to-right" evidence="11">
        <dbReference type="Rhea" id="RHEA:24810"/>
    </physiologicalReaction>
</comment>
<evidence type="ECO:0000313" key="18">
    <source>
        <dbReference type="EMBL" id="AYD46853.1"/>
    </source>
</evidence>